<dbReference type="Gramene" id="TKW05547">
    <property type="protein sequence ID" value="TKW05547"/>
    <property type="gene ID" value="SEVIR_7G183800v2"/>
</dbReference>
<feature type="transmembrane region" description="Helical" evidence="1">
    <location>
        <begin position="55"/>
        <end position="74"/>
    </location>
</feature>
<dbReference type="Proteomes" id="UP000298652">
    <property type="component" value="Chromosome 7"/>
</dbReference>
<name>A0A4U6U5Q7_SETVI</name>
<keyword evidence="1" id="KW-1133">Transmembrane helix</keyword>
<proteinExistence type="predicted"/>
<evidence type="ECO:0008006" key="4">
    <source>
        <dbReference type="Google" id="ProtNLM"/>
    </source>
</evidence>
<dbReference type="EMBL" id="CM016558">
    <property type="protein sequence ID" value="TKW05547.1"/>
    <property type="molecule type" value="Genomic_DNA"/>
</dbReference>
<accession>A0A4U6U5Q7</accession>
<dbReference type="AlphaFoldDB" id="A0A4U6U5Q7"/>
<gene>
    <name evidence="2" type="ORF">SEVIR_7G183800v2</name>
</gene>
<evidence type="ECO:0000313" key="3">
    <source>
        <dbReference type="Proteomes" id="UP000298652"/>
    </source>
</evidence>
<keyword evidence="1" id="KW-0472">Membrane</keyword>
<evidence type="ECO:0000313" key="2">
    <source>
        <dbReference type="EMBL" id="TKW05547.1"/>
    </source>
</evidence>
<protein>
    <recommendedName>
        <fullName evidence="4">Reverse transcriptase zinc-binding domain-containing protein</fullName>
    </recommendedName>
</protein>
<keyword evidence="3" id="KW-1185">Reference proteome</keyword>
<organism evidence="2 3">
    <name type="scientific">Setaria viridis</name>
    <name type="common">Green bristlegrass</name>
    <name type="synonym">Setaria italica subsp. viridis</name>
    <dbReference type="NCBI Taxonomy" id="4556"/>
    <lineage>
        <taxon>Eukaryota</taxon>
        <taxon>Viridiplantae</taxon>
        <taxon>Streptophyta</taxon>
        <taxon>Embryophyta</taxon>
        <taxon>Tracheophyta</taxon>
        <taxon>Spermatophyta</taxon>
        <taxon>Magnoliopsida</taxon>
        <taxon>Liliopsida</taxon>
        <taxon>Poales</taxon>
        <taxon>Poaceae</taxon>
        <taxon>PACMAD clade</taxon>
        <taxon>Panicoideae</taxon>
        <taxon>Panicodae</taxon>
        <taxon>Paniceae</taxon>
        <taxon>Cenchrinae</taxon>
        <taxon>Setaria</taxon>
    </lineage>
</organism>
<evidence type="ECO:0000256" key="1">
    <source>
        <dbReference type="SAM" id="Phobius"/>
    </source>
</evidence>
<keyword evidence="1" id="KW-0812">Transmembrane</keyword>
<sequence length="117" mass="14056">MNLPSYDCVLCQHNNEETLVHLLLECPFAFECWIHLGLFPNLPDEPYTILNSFKIQLHVQFFFEIIILMSWCIWMARNDRIFKEIAPSVQSVLLHFKFIFTQVIHRVKEDWKKPMSE</sequence>
<reference evidence="2" key="1">
    <citation type="submission" date="2019-03" db="EMBL/GenBank/DDBJ databases">
        <title>WGS assembly of Setaria viridis.</title>
        <authorList>
            <person name="Huang P."/>
            <person name="Jenkins J."/>
            <person name="Grimwood J."/>
            <person name="Barry K."/>
            <person name="Healey A."/>
            <person name="Mamidi S."/>
            <person name="Sreedasyam A."/>
            <person name="Shu S."/>
            <person name="Feldman M."/>
            <person name="Wu J."/>
            <person name="Yu Y."/>
            <person name="Chen C."/>
            <person name="Johnson J."/>
            <person name="Rokhsar D."/>
            <person name="Baxter I."/>
            <person name="Schmutz J."/>
            <person name="Brutnell T."/>
            <person name="Kellogg E."/>
        </authorList>
    </citation>
    <scope>NUCLEOTIDE SEQUENCE [LARGE SCALE GENOMIC DNA]</scope>
</reference>